<evidence type="ECO:0000313" key="1">
    <source>
        <dbReference type="EMBL" id="QEC66794.1"/>
    </source>
</evidence>
<keyword evidence="2" id="KW-1185">Reference proteome</keyword>
<protein>
    <recommendedName>
        <fullName evidence="3">Alpha/beta hydrolase</fullName>
    </recommendedName>
</protein>
<evidence type="ECO:0000313" key="2">
    <source>
        <dbReference type="Proteomes" id="UP000321533"/>
    </source>
</evidence>
<dbReference type="Proteomes" id="UP000321533">
    <property type="component" value="Chromosome"/>
</dbReference>
<dbReference type="KEGG" id="pgin:FRZ67_05560"/>
<dbReference type="RefSeq" id="WP_147188594.1">
    <property type="nucleotide sequence ID" value="NZ_CP042435.1"/>
</dbReference>
<name>A0A5B8V5W9_9BACT</name>
<dbReference type="SUPFAM" id="SSF53474">
    <property type="entry name" value="alpha/beta-Hydrolases"/>
    <property type="match status" value="1"/>
</dbReference>
<organism evidence="1 2">
    <name type="scientific">Panacibacter ginsenosidivorans</name>
    <dbReference type="NCBI Taxonomy" id="1813871"/>
    <lineage>
        <taxon>Bacteria</taxon>
        <taxon>Pseudomonadati</taxon>
        <taxon>Bacteroidota</taxon>
        <taxon>Chitinophagia</taxon>
        <taxon>Chitinophagales</taxon>
        <taxon>Chitinophagaceae</taxon>
        <taxon>Panacibacter</taxon>
    </lineage>
</organism>
<accession>A0A5B8V5W9</accession>
<dbReference type="NCBIfam" id="NF047580">
    <property type="entry name" value="BPSS1187_fam"/>
    <property type="match status" value="1"/>
</dbReference>
<dbReference type="Gene3D" id="3.40.50.1820">
    <property type="entry name" value="alpha/beta hydrolase"/>
    <property type="match status" value="1"/>
</dbReference>
<reference evidence="1 2" key="1">
    <citation type="journal article" date="2016" name="Int. J. Syst. Evol. Microbiol.">
        <title>Panacibacter ginsenosidivorans gen. nov., sp. nov., with ginsenoside converting activity isolated from soil of a ginseng field.</title>
        <authorList>
            <person name="Siddiqi M.Z."/>
            <person name="Muhammad Shafi S."/>
            <person name="Choi K.D."/>
            <person name="Im W.T."/>
        </authorList>
    </citation>
    <scope>NUCLEOTIDE SEQUENCE [LARGE SCALE GENOMIC DNA]</scope>
    <source>
        <strain evidence="1 2">Gsoil1550</strain>
    </source>
</reference>
<dbReference type="OrthoDB" id="651780at2"/>
<dbReference type="InterPro" id="IPR058180">
    <property type="entry name" value="BPSS1187-like"/>
</dbReference>
<evidence type="ECO:0008006" key="3">
    <source>
        <dbReference type="Google" id="ProtNLM"/>
    </source>
</evidence>
<sequence length="305" mass="34334">MKIIISFLIAIIISRGISIAQVKSYYINADSTFPGMEKIHSGHFITVNMSNRSGKKLLVSIPGTTGPADVMRSFDSVAALEGYHTISIDYPNNRNTATFINSIDKEAFNKFRQELDFGTPVSDSVNVDSLNSIVNRITKLVIYLAKTRPAEGWNNFLDHDKIIWERVTLAGHSQGAGHVSYIGHAFKVHKVIMLSGPQDFLSNYDMPAPWLSADSKTPYSSFYSFLHDDDAYNTQRQIRNDLTAMHADSSVICRFQNMNAFSKQCRIFISGIQVPNTTQQNMGMQNHMASIMPMHSKVWIWLLKD</sequence>
<dbReference type="EMBL" id="CP042435">
    <property type="protein sequence ID" value="QEC66794.1"/>
    <property type="molecule type" value="Genomic_DNA"/>
</dbReference>
<proteinExistence type="predicted"/>
<dbReference type="InterPro" id="IPR029058">
    <property type="entry name" value="AB_hydrolase_fold"/>
</dbReference>
<gene>
    <name evidence="1" type="ORF">FRZ67_05560</name>
</gene>
<dbReference type="AlphaFoldDB" id="A0A5B8V5W9"/>